<dbReference type="PROSITE" id="PS00109">
    <property type="entry name" value="PROTEIN_KINASE_TYR"/>
    <property type="match status" value="1"/>
</dbReference>
<dbReference type="FunFam" id="2.60.40.10:FF:000606">
    <property type="entry name" value="Vascular endothelial growth factor receptor 1"/>
    <property type="match status" value="1"/>
</dbReference>
<keyword evidence="26 32" id="KW-0393">Immunoglobulin domain</keyword>
<evidence type="ECO:0000259" key="35">
    <source>
        <dbReference type="PROSITE" id="PS50835"/>
    </source>
</evidence>
<keyword evidence="19 29" id="KW-0067">ATP-binding</keyword>
<feature type="domain" description="Ig-like" evidence="35">
    <location>
        <begin position="379"/>
        <end position="475"/>
    </location>
</feature>
<dbReference type="Ensembl" id="ENSXMAT00000037606.1">
    <property type="protein sequence ID" value="ENSXMAP00000038224.1"/>
    <property type="gene ID" value="ENSXMAG00000009774.2"/>
</dbReference>
<feature type="domain" description="Ig-like" evidence="35">
    <location>
        <begin position="804"/>
        <end position="891"/>
    </location>
</feature>
<dbReference type="PROSITE" id="PS00135">
    <property type="entry name" value="TRYPSIN_SER"/>
    <property type="match status" value="1"/>
</dbReference>
<dbReference type="STRING" id="8083.ENSXMAP00000038224"/>
<dbReference type="Pfam" id="PF22971">
    <property type="entry name" value="Ig_VEGFR-1-like_5th"/>
    <property type="match status" value="1"/>
</dbReference>
<dbReference type="Gene3D" id="2.60.40.10">
    <property type="entry name" value="Immunoglobulins"/>
    <property type="match status" value="7"/>
</dbReference>
<keyword evidence="14" id="KW-0967">Endosome</keyword>
<dbReference type="PRINTS" id="PR01833">
    <property type="entry name" value="VEGFRECEPTR1"/>
</dbReference>
<evidence type="ECO:0000256" key="21">
    <source>
        <dbReference type="ARBA" id="ARBA00023136"/>
    </source>
</evidence>
<evidence type="ECO:0000256" key="17">
    <source>
        <dbReference type="ARBA" id="ARBA00022801"/>
    </source>
</evidence>
<dbReference type="SMART" id="SM00409">
    <property type="entry name" value="IG"/>
    <property type="match status" value="7"/>
</dbReference>
<dbReference type="GeneTree" id="ENSGT00940000158713"/>
<proteinExistence type="inferred from homology"/>
<dbReference type="InterPro" id="IPR003006">
    <property type="entry name" value="Ig/MHC_CS"/>
</dbReference>
<name>A0A3B5R4P9_XIPMA</name>
<keyword evidence="8" id="KW-0645">Protease</keyword>
<dbReference type="FunFam" id="2.60.40.10:FF:000143">
    <property type="entry name" value="Vascular endothelial growth factor receptor 3"/>
    <property type="match status" value="1"/>
</dbReference>
<dbReference type="Pfam" id="PF00047">
    <property type="entry name" value="ig"/>
    <property type="match status" value="1"/>
</dbReference>
<reference evidence="37" key="2">
    <citation type="journal article" date="2013" name="Nat. Genet.">
        <title>The genome of the platyfish, Xiphophorus maculatus, provides insights into evolutionary adaptation and several complex traits.</title>
        <authorList>
            <person name="Schartl M."/>
            <person name="Walter R.B."/>
            <person name="Shen Y."/>
            <person name="Garcia T."/>
            <person name="Catchen J."/>
            <person name="Amores A."/>
            <person name="Braasch I."/>
            <person name="Chalopin D."/>
            <person name="Volff J.N."/>
            <person name="Lesch K.P."/>
            <person name="Bisazza A."/>
            <person name="Minx P."/>
            <person name="Hillier L."/>
            <person name="Wilson R.K."/>
            <person name="Fuerstenberg S."/>
            <person name="Boore J."/>
            <person name="Searle S."/>
            <person name="Postlethwait J.H."/>
            <person name="Warren W.C."/>
        </authorList>
    </citation>
    <scope>NUCLEOTIDE SEQUENCE [LARGE SCALE GENOMIC DNA]</scope>
    <source>
        <strain evidence="37">JP 163 A</strain>
    </source>
</reference>
<evidence type="ECO:0000256" key="12">
    <source>
        <dbReference type="ARBA" id="ARBA00022737"/>
    </source>
</evidence>
<evidence type="ECO:0000256" key="20">
    <source>
        <dbReference type="ARBA" id="ARBA00022989"/>
    </source>
</evidence>
<feature type="domain" description="Ig-like" evidence="35">
    <location>
        <begin position="576"/>
        <end position="695"/>
    </location>
</feature>
<dbReference type="GO" id="GO:0046872">
    <property type="term" value="F:metal ion binding"/>
    <property type="evidence" value="ECO:0007669"/>
    <property type="project" value="UniProtKB-KW"/>
</dbReference>
<dbReference type="EC" id="2.7.10.1" evidence="3"/>
<dbReference type="FunFam" id="3.30.200.20:FF:000041">
    <property type="entry name" value="Vascular endothelial growth factor receptor 2"/>
    <property type="match status" value="1"/>
</dbReference>
<evidence type="ECO:0000256" key="32">
    <source>
        <dbReference type="RuleBase" id="RU000311"/>
    </source>
</evidence>
<reference evidence="36" key="3">
    <citation type="submission" date="2025-08" db="UniProtKB">
        <authorList>
            <consortium name="Ensembl"/>
        </authorList>
    </citation>
    <scope>IDENTIFICATION</scope>
    <source>
        <strain evidence="36">JP 163 A</strain>
    </source>
</reference>
<dbReference type="InterPro" id="IPR008266">
    <property type="entry name" value="Tyr_kinase_AS"/>
</dbReference>
<dbReference type="FunFam" id="2.60.40.10:FF:000247">
    <property type="entry name" value="Vascular endothelial growth factor receptor 3"/>
    <property type="match status" value="1"/>
</dbReference>
<keyword evidence="5" id="KW-1003">Cell membrane</keyword>
<evidence type="ECO:0000256" key="28">
    <source>
        <dbReference type="PIRSR" id="PIRSR000615-1"/>
    </source>
</evidence>
<dbReference type="PIRSF" id="PIRSF000615">
    <property type="entry name" value="TyrPK_CSF1-R"/>
    <property type="match status" value="1"/>
</dbReference>
<dbReference type="CDD" id="cd00096">
    <property type="entry name" value="Ig"/>
    <property type="match status" value="2"/>
</dbReference>
<dbReference type="InterPro" id="IPR001254">
    <property type="entry name" value="Trypsin_dom"/>
</dbReference>
<dbReference type="InterPro" id="IPR001245">
    <property type="entry name" value="Ser-Thr/Tyr_kinase_cat_dom"/>
</dbReference>
<dbReference type="Gene3D" id="2.40.10.10">
    <property type="entry name" value="Trypsin-like serine proteases"/>
    <property type="match status" value="2"/>
</dbReference>
<dbReference type="PROSITE" id="PS00107">
    <property type="entry name" value="PROTEIN_KINASE_ATP"/>
    <property type="match status" value="1"/>
</dbReference>
<evidence type="ECO:0000256" key="24">
    <source>
        <dbReference type="ARBA" id="ARBA00023170"/>
    </source>
</evidence>
<keyword evidence="20" id="KW-1133">Transmembrane helix</keyword>
<evidence type="ECO:0000256" key="11">
    <source>
        <dbReference type="ARBA" id="ARBA00022729"/>
    </source>
</evidence>
<dbReference type="Pfam" id="PF07679">
    <property type="entry name" value="I-set"/>
    <property type="match status" value="2"/>
</dbReference>
<dbReference type="InterPro" id="IPR007110">
    <property type="entry name" value="Ig-like_dom"/>
</dbReference>
<evidence type="ECO:0000256" key="5">
    <source>
        <dbReference type="ARBA" id="ARBA00022475"/>
    </source>
</evidence>
<feature type="domain" description="Peptidase S1" evidence="34">
    <location>
        <begin position="1"/>
        <end position="176"/>
    </location>
</feature>
<keyword evidence="10 32" id="KW-0812">Transmembrane</keyword>
<keyword evidence="37" id="KW-1185">Reference proteome</keyword>
<reference evidence="37" key="1">
    <citation type="submission" date="2012-01" db="EMBL/GenBank/DDBJ databases">
        <authorList>
            <person name="Walter R."/>
            <person name="Schartl M."/>
            <person name="Warren W."/>
        </authorList>
    </citation>
    <scope>NUCLEOTIDE SEQUENCE [LARGE SCALE GENOMIC DNA]</scope>
    <source>
        <strain evidence="37">JP 163 A</strain>
    </source>
</reference>
<dbReference type="InterPro" id="IPR055229">
    <property type="entry name" value="VEGFR1-3_5th"/>
</dbReference>
<dbReference type="CDD" id="cd05054">
    <property type="entry name" value="PTKc_VEGFR"/>
    <property type="match status" value="1"/>
</dbReference>
<keyword evidence="15" id="KW-0418">Kinase</keyword>
<keyword evidence="17" id="KW-0378">Hydrolase</keyword>
<dbReference type="FunCoup" id="A0A3B5R4P9">
    <property type="interactions" value="468"/>
</dbReference>
<keyword evidence="30" id="KW-0460">Magnesium</keyword>
<dbReference type="GO" id="GO:0005524">
    <property type="term" value="F:ATP binding"/>
    <property type="evidence" value="ECO:0007669"/>
    <property type="project" value="UniProtKB-UniRule"/>
</dbReference>
<evidence type="ECO:0000256" key="4">
    <source>
        <dbReference type="ARBA" id="ARBA00022473"/>
    </source>
</evidence>
<evidence type="ECO:0000256" key="27">
    <source>
        <dbReference type="ARBA" id="ARBA00051243"/>
    </source>
</evidence>
<evidence type="ECO:0000256" key="14">
    <source>
        <dbReference type="ARBA" id="ARBA00022753"/>
    </source>
</evidence>
<evidence type="ECO:0000313" key="37">
    <source>
        <dbReference type="Proteomes" id="UP000002852"/>
    </source>
</evidence>
<dbReference type="SUPFAM" id="SSF50494">
    <property type="entry name" value="Trypsin-like serine proteases"/>
    <property type="match status" value="1"/>
</dbReference>
<evidence type="ECO:0000256" key="29">
    <source>
        <dbReference type="PIRSR" id="PIRSR000615-2"/>
    </source>
</evidence>
<evidence type="ECO:0000256" key="13">
    <source>
        <dbReference type="ARBA" id="ARBA00022741"/>
    </source>
</evidence>
<dbReference type="CDD" id="cd00190">
    <property type="entry name" value="Tryp_SPc"/>
    <property type="match status" value="1"/>
</dbReference>
<keyword evidence="18" id="KW-0720">Serine protease</keyword>
<dbReference type="InterPro" id="IPR013098">
    <property type="entry name" value="Ig_I-set"/>
</dbReference>
<dbReference type="InterPro" id="IPR055238">
    <property type="entry name" value="VEGFR1-3_N_Ig-like"/>
</dbReference>
<keyword evidence="22" id="KW-0829">Tyrosine-protein kinase</keyword>
<evidence type="ECO:0000256" key="2">
    <source>
        <dbReference type="ARBA" id="ARBA00004251"/>
    </source>
</evidence>
<dbReference type="InterPro" id="IPR041348">
    <property type="entry name" value="VEGFR-2_TMD"/>
</dbReference>
<reference evidence="36" key="4">
    <citation type="submission" date="2025-09" db="UniProtKB">
        <authorList>
            <consortium name="Ensembl"/>
        </authorList>
    </citation>
    <scope>IDENTIFICATION</scope>
    <source>
        <strain evidence="36">JP 163 A</strain>
    </source>
</reference>
<dbReference type="Pfam" id="PF13927">
    <property type="entry name" value="Ig_3"/>
    <property type="match status" value="1"/>
</dbReference>
<dbReference type="InterPro" id="IPR017441">
    <property type="entry name" value="Protein_kinase_ATP_BS"/>
</dbReference>
<dbReference type="GO" id="GO:0004252">
    <property type="term" value="F:serine-type endopeptidase activity"/>
    <property type="evidence" value="ECO:0007669"/>
    <property type="project" value="InterPro"/>
</dbReference>
<dbReference type="PANTHER" id="PTHR24416:SF390">
    <property type="entry name" value="VASCULAR ENDOTHELIAL GROWTH FACTOR RECEPTOR 1"/>
    <property type="match status" value="1"/>
</dbReference>
<dbReference type="Pfam" id="PF00089">
    <property type="entry name" value="Trypsin"/>
    <property type="match status" value="1"/>
</dbReference>
<dbReference type="GO" id="GO:0019838">
    <property type="term" value="F:growth factor binding"/>
    <property type="evidence" value="ECO:0007669"/>
    <property type="project" value="TreeGrafter"/>
</dbReference>
<dbReference type="InterPro" id="IPR003599">
    <property type="entry name" value="Ig_sub"/>
</dbReference>
<dbReference type="InterPro" id="IPR009135">
    <property type="entry name" value="VEGFR1_rcpt"/>
</dbReference>
<evidence type="ECO:0000256" key="18">
    <source>
        <dbReference type="ARBA" id="ARBA00022825"/>
    </source>
</evidence>
<dbReference type="Pfam" id="PF17988">
    <property type="entry name" value="VEGFR-2_TMD"/>
    <property type="match status" value="1"/>
</dbReference>
<accession>A0A3B5R4P9</accession>
<dbReference type="SUPFAM" id="SSF56112">
    <property type="entry name" value="Protein kinase-like (PK-like)"/>
    <property type="match status" value="1"/>
</dbReference>
<evidence type="ECO:0000256" key="25">
    <source>
        <dbReference type="ARBA" id="ARBA00023180"/>
    </source>
</evidence>
<dbReference type="GO" id="GO:0008016">
    <property type="term" value="P:regulation of heart contraction"/>
    <property type="evidence" value="ECO:0007669"/>
    <property type="project" value="Ensembl"/>
</dbReference>
<dbReference type="InterPro" id="IPR033116">
    <property type="entry name" value="TRYPSIN_SER"/>
</dbReference>
<feature type="binding site" evidence="29 31">
    <location>
        <position position="1006"/>
    </location>
    <ligand>
        <name>ATP</name>
        <dbReference type="ChEBI" id="CHEBI:30616"/>
    </ligand>
</feature>
<dbReference type="Pfam" id="PF22854">
    <property type="entry name" value="VEGFR1-3_N_Ig-like"/>
    <property type="match status" value="1"/>
</dbReference>
<evidence type="ECO:0000256" key="26">
    <source>
        <dbReference type="ARBA" id="ARBA00023319"/>
    </source>
</evidence>
<keyword evidence="9" id="KW-0808">Transferase</keyword>
<feature type="domain" description="Ig-like" evidence="35">
    <location>
        <begin position="480"/>
        <end position="569"/>
    </location>
</feature>
<dbReference type="GO" id="GO:0002040">
    <property type="term" value="P:sprouting angiogenesis"/>
    <property type="evidence" value="ECO:0007669"/>
    <property type="project" value="Ensembl"/>
</dbReference>
<evidence type="ECO:0000256" key="15">
    <source>
        <dbReference type="ARBA" id="ARBA00022777"/>
    </source>
</evidence>
<dbReference type="InterPro" id="IPR036179">
    <property type="entry name" value="Ig-like_dom_sf"/>
</dbReference>
<dbReference type="GO" id="GO:0061966">
    <property type="term" value="P:establishment of left/right asymmetry"/>
    <property type="evidence" value="ECO:0007669"/>
    <property type="project" value="Ensembl"/>
</dbReference>
<evidence type="ECO:0000256" key="1">
    <source>
        <dbReference type="ARBA" id="ARBA00004177"/>
    </source>
</evidence>
<dbReference type="GO" id="GO:0001570">
    <property type="term" value="P:vasculogenesis"/>
    <property type="evidence" value="ECO:0007669"/>
    <property type="project" value="Ensembl"/>
</dbReference>
<dbReference type="InterPro" id="IPR020635">
    <property type="entry name" value="Tyr_kinase_cat_dom"/>
</dbReference>
<organism evidence="36 37">
    <name type="scientific">Xiphophorus maculatus</name>
    <name type="common">Southern platyfish</name>
    <name type="synonym">Platypoecilus maculatus</name>
    <dbReference type="NCBI Taxonomy" id="8083"/>
    <lineage>
        <taxon>Eukaryota</taxon>
        <taxon>Metazoa</taxon>
        <taxon>Chordata</taxon>
        <taxon>Craniata</taxon>
        <taxon>Vertebrata</taxon>
        <taxon>Euteleostomi</taxon>
        <taxon>Actinopterygii</taxon>
        <taxon>Neopterygii</taxon>
        <taxon>Teleostei</taxon>
        <taxon>Neoteleostei</taxon>
        <taxon>Acanthomorphata</taxon>
        <taxon>Ovalentaria</taxon>
        <taxon>Atherinomorphae</taxon>
        <taxon>Cyprinodontiformes</taxon>
        <taxon>Poeciliidae</taxon>
        <taxon>Poeciliinae</taxon>
        <taxon>Xiphophorus</taxon>
    </lineage>
</organism>
<feature type="domain" description="Protein kinase" evidence="33">
    <location>
        <begin position="972"/>
        <end position="1286"/>
    </location>
</feature>
<evidence type="ECO:0000256" key="23">
    <source>
        <dbReference type="ARBA" id="ARBA00023157"/>
    </source>
</evidence>
<dbReference type="OMA" id="SCGHIRP"/>
<dbReference type="Pfam" id="PF21339">
    <property type="entry name" value="VEGFR-1-like_Ig-like"/>
    <property type="match status" value="1"/>
</dbReference>
<comment type="subcellular location">
    <subcellularLocation>
        <location evidence="2">Cell membrane</location>
        <topology evidence="2">Single-pass type I membrane protein</topology>
    </subcellularLocation>
    <subcellularLocation>
        <location evidence="1">Endosome</location>
    </subcellularLocation>
    <subcellularLocation>
        <location evidence="32">Membrane</location>
        <topology evidence="32">Single-pass type I membrane protein</topology>
    </subcellularLocation>
</comment>
<dbReference type="InterPro" id="IPR013783">
    <property type="entry name" value="Ig-like_fold"/>
</dbReference>
<dbReference type="GO" id="GO:0005768">
    <property type="term" value="C:endosome"/>
    <property type="evidence" value="ECO:0007669"/>
    <property type="project" value="UniProtKB-SubCell"/>
</dbReference>
<dbReference type="InterPro" id="IPR050122">
    <property type="entry name" value="RTK"/>
</dbReference>
<dbReference type="SMART" id="SM00219">
    <property type="entry name" value="TyrKc"/>
    <property type="match status" value="1"/>
</dbReference>
<feature type="binding site" evidence="30">
    <location>
        <position position="1168"/>
    </location>
    <ligand>
        <name>Mg(2+)</name>
        <dbReference type="ChEBI" id="CHEBI:18420"/>
    </ligand>
</feature>
<sequence length="1429" mass="159444">MRVMTRGSHGGATRLIRRILLHPQYDQFTSDYDIALLELSAPVFFNDLVQPVCVPASSHTFTTGTNCFVTGWGVLMEDGELASRLQEASVKIINRKVCNKLYDDAVTPRMLCAGNLQGGVDACQGDSGGPLVCLERGRRWFLAGIVSWGEGCARQNRPGVYTQVVKFTDWIRQQTKGNEQKVRFSVPVLDVKSTQLVLEANQTLALRCRGDRELSWAFPGRLDQDQVKVVNSRCGKTSQQYCSHLRVSRSQAQHTGLYRCRYRHQTQKQRSVYVYVTDSRQPFVEHTDMSPAVLYMKVREPLVIPCSVTNPNITTTLVKYYSRPLSQDQRNVLWNSRKGFTIQTPNFSYIGLFHCEAVIDGVKHNSRVYFVHRTVSNITEVYLNTSGSVQALKGERLALNCTATAELNTRVNITWDYPGKRNNAGSSFKRLVKHPMHMLFYNILTIPKLRRSDRGLYTCHVTSGEQSKQQQAMVTVYNHPFIRLKPRNGSVVEVQAGQKSYKLSPKLRAFPSPEVVWLKDGRVAAEQCSRYRMDGTSLVIRDVAEEDAGKYTVLVRIQQHALYQNLTLTLLVNVSPQIGEKAVSLQDPGSVPRGSKKLLHCTSHGVPPPHIQWLWHPCPSKGLCPTSSSSQWSPVTESLPAASAYNHILSVTHTQEVLQGNKKTVGVLTVAEASVSGVYRCIASNSAGTDQLDVPFYVTDVPEGFSVNQLEPAREGGDLHLTCSANKYLYTALSWRKLNDTGESRTPAWNIHHLEPGEFSNTVVLMLTNLTSGDSGAYRCSAQHVTSGQEKHLDTQVEVTTLEPPVLLRNLTDCTVNASSSVILICESEGIPPPTITWYKDEQVLQQGSGIVLSEGDGSLHIDRITVDDQGLYTCLATNDRGSAQSSAYIRVNSVSEVSFLEIPTLTCTCVVATLFWLLLTLFIRKLKQPNISDHKADYLSIIVDTGEGPIEEQCDRLQYDPNQWEFPRERLKLGKPLGRGAFGKVIQASAFGIDSSTSCRTVAVKMLKEGATSSEHKALMTELKILNHIGNHLNVVNLLGACTKPGGPLMVIVEYCRFGNLSAFLKNKRDMYVHGREAGGTDAELSFVSTLFDSKSSISAEFGDTEDKCSDPKSLSSSSPLFLEDLISFSFQVARGMEFLASRKCIHRDLAARNILLTDNKVVKICDFGLARDIYKDPDYVRKGDARLPLKWMSPESIFDKVFTTQSDVWSYGILLWEIFSLGASPYPGLHIDEEFCHRLKSGTRMRAPDYSTPEIYSTMLACWEANPSERPTFTDLVEILGDLLQARVQEDGKDYIPLGTFVNGARCEAFKENSNAVTNLSYMRGMATLQTFEELSCEEQDSRDEEQSDSGMVLPSEELKQMMESNTKKLSRLFMFSKCRDNHPSFLRSNVSGLREDEPAILPADWESDEGCSPPPDYNSAFLYPSL</sequence>
<dbReference type="SMART" id="SM00020">
    <property type="entry name" value="Tryp_SPc"/>
    <property type="match status" value="1"/>
</dbReference>
<evidence type="ECO:0000256" key="10">
    <source>
        <dbReference type="ARBA" id="ARBA00022692"/>
    </source>
</evidence>
<dbReference type="GO" id="GO:0043235">
    <property type="term" value="C:receptor complex"/>
    <property type="evidence" value="ECO:0007669"/>
    <property type="project" value="TreeGrafter"/>
</dbReference>
<feature type="binding site" evidence="29">
    <location>
        <begin position="979"/>
        <end position="986"/>
    </location>
    <ligand>
        <name>ATP</name>
        <dbReference type="ChEBI" id="CHEBI:30616"/>
    </ligand>
</feature>
<evidence type="ECO:0000259" key="34">
    <source>
        <dbReference type="PROSITE" id="PS50240"/>
    </source>
</evidence>
<dbReference type="InterPro" id="IPR013151">
    <property type="entry name" value="Immunoglobulin_dom"/>
</dbReference>
<dbReference type="SUPFAM" id="SSF48726">
    <property type="entry name" value="Immunoglobulin"/>
    <property type="match status" value="7"/>
</dbReference>
<evidence type="ECO:0000256" key="8">
    <source>
        <dbReference type="ARBA" id="ARBA00022670"/>
    </source>
</evidence>
<dbReference type="InterPro" id="IPR009003">
    <property type="entry name" value="Peptidase_S1_PA"/>
</dbReference>
<keyword evidence="25" id="KW-0325">Glycoprotein</keyword>
<dbReference type="GO" id="GO:0060841">
    <property type="term" value="P:venous blood vessel development"/>
    <property type="evidence" value="ECO:0007669"/>
    <property type="project" value="Ensembl"/>
</dbReference>
<evidence type="ECO:0000313" key="36">
    <source>
        <dbReference type="Ensembl" id="ENSXMAP00000038224.1"/>
    </source>
</evidence>
<keyword evidence="12" id="KW-0677">Repeat</keyword>
<dbReference type="InParanoid" id="A0A3B5R4P9"/>
<evidence type="ECO:0000256" key="9">
    <source>
        <dbReference type="ARBA" id="ARBA00022679"/>
    </source>
</evidence>
<dbReference type="FunFam" id="2.40.10.10:FF:000003">
    <property type="entry name" value="Transmembrane serine protease 3"/>
    <property type="match status" value="1"/>
</dbReference>
<evidence type="ECO:0000256" key="7">
    <source>
        <dbReference type="ARBA" id="ARBA00022657"/>
    </source>
</evidence>
<comment type="catalytic activity">
    <reaction evidence="27">
        <text>L-tyrosyl-[protein] + ATP = O-phospho-L-tyrosyl-[protein] + ADP + H(+)</text>
        <dbReference type="Rhea" id="RHEA:10596"/>
        <dbReference type="Rhea" id="RHEA-COMP:10136"/>
        <dbReference type="Rhea" id="RHEA-COMP:20101"/>
        <dbReference type="ChEBI" id="CHEBI:15378"/>
        <dbReference type="ChEBI" id="CHEBI:30616"/>
        <dbReference type="ChEBI" id="CHEBI:46858"/>
        <dbReference type="ChEBI" id="CHEBI:61978"/>
        <dbReference type="ChEBI" id="CHEBI:456216"/>
        <dbReference type="EC" id="2.7.10.1"/>
    </reaction>
</comment>
<keyword evidence="30" id="KW-0479">Metal-binding</keyword>
<dbReference type="PROSITE" id="PS00240">
    <property type="entry name" value="RECEPTOR_TYR_KIN_III"/>
    <property type="match status" value="1"/>
</dbReference>
<dbReference type="GO" id="GO:0005886">
    <property type="term" value="C:plasma membrane"/>
    <property type="evidence" value="ECO:0007669"/>
    <property type="project" value="UniProtKB-SubCell"/>
</dbReference>
<dbReference type="Pfam" id="PF07714">
    <property type="entry name" value="PK_Tyr_Ser-Thr"/>
    <property type="match status" value="1"/>
</dbReference>
<dbReference type="InterPro" id="IPR003598">
    <property type="entry name" value="Ig_sub2"/>
</dbReference>
<dbReference type="InterPro" id="IPR043504">
    <property type="entry name" value="Peptidase_S1_PA_chymotrypsin"/>
</dbReference>
<dbReference type="PANTHER" id="PTHR24416">
    <property type="entry name" value="TYROSINE-PROTEIN KINASE RECEPTOR"/>
    <property type="match status" value="1"/>
</dbReference>
<feature type="binding site" evidence="29">
    <location>
        <position position="1154"/>
    </location>
    <ligand>
        <name>ATP</name>
        <dbReference type="ChEBI" id="CHEBI:30616"/>
    </ligand>
</feature>
<evidence type="ECO:0000256" key="19">
    <source>
        <dbReference type="ARBA" id="ARBA00022840"/>
    </source>
</evidence>
<dbReference type="GO" id="GO:0005021">
    <property type="term" value="F:vascular endothelial growth factor receptor activity"/>
    <property type="evidence" value="ECO:0007669"/>
    <property type="project" value="InterPro"/>
</dbReference>
<feature type="domain" description="Ig-like" evidence="35">
    <location>
        <begin position="702"/>
        <end position="800"/>
    </location>
</feature>
<dbReference type="PROSITE" id="PS00290">
    <property type="entry name" value="IG_MHC"/>
    <property type="match status" value="1"/>
</dbReference>
<dbReference type="GO" id="GO:0006508">
    <property type="term" value="P:proteolysis"/>
    <property type="evidence" value="ECO:0007669"/>
    <property type="project" value="UniProtKB-KW"/>
</dbReference>
<evidence type="ECO:0000256" key="22">
    <source>
        <dbReference type="ARBA" id="ARBA00023137"/>
    </source>
</evidence>
<keyword evidence="21" id="KW-0472">Membrane</keyword>
<keyword evidence="13 29" id="KW-0547">Nucleotide-binding</keyword>
<keyword evidence="4" id="KW-0217">Developmental protein</keyword>
<dbReference type="InterPro" id="IPR000719">
    <property type="entry name" value="Prot_kinase_dom"/>
</dbReference>
<dbReference type="InterPro" id="IPR011009">
    <property type="entry name" value="Kinase-like_dom_sf"/>
</dbReference>
<keyword evidence="24 32" id="KW-0675">Receptor</keyword>
<protein>
    <recommendedName>
        <fullName evidence="3">receptor protein-tyrosine kinase</fullName>
        <ecNumber evidence="3">2.7.10.1</ecNumber>
    </recommendedName>
</protein>
<evidence type="ECO:0000259" key="33">
    <source>
        <dbReference type="PROSITE" id="PS50011"/>
    </source>
</evidence>
<keyword evidence="6" id="KW-0597">Phosphoprotein</keyword>
<keyword evidence="16" id="KW-0221">Differentiation</keyword>
<comment type="similarity">
    <text evidence="32">Belongs to the protein kinase superfamily. Tyr protein kinase family. CSF-1/PDGF receptor subfamily.</text>
</comment>
<keyword evidence="23" id="KW-1015">Disulfide bond</keyword>
<feature type="active site" description="Proton acceptor" evidence="28">
    <location>
        <position position="1150"/>
    </location>
</feature>
<dbReference type="Proteomes" id="UP000002852">
    <property type="component" value="Unassembled WGS sequence"/>
</dbReference>
<dbReference type="PROSITE" id="PS50240">
    <property type="entry name" value="TRYPSIN_DOM"/>
    <property type="match status" value="1"/>
</dbReference>
<evidence type="ECO:0000256" key="6">
    <source>
        <dbReference type="ARBA" id="ARBA00022553"/>
    </source>
</evidence>
<dbReference type="Gene3D" id="3.30.200.20">
    <property type="entry name" value="Phosphorylase Kinase, domain 1"/>
    <property type="match status" value="1"/>
</dbReference>
<dbReference type="SMART" id="SM00408">
    <property type="entry name" value="IGc2"/>
    <property type="match status" value="6"/>
</dbReference>
<dbReference type="PRINTS" id="PR01832">
    <property type="entry name" value="VEGFRECEPTOR"/>
</dbReference>
<dbReference type="Gene3D" id="1.10.510.10">
    <property type="entry name" value="Transferase(Phosphotransferase) domain 1"/>
    <property type="match status" value="1"/>
</dbReference>
<keyword evidence="11" id="KW-0732">Signal</keyword>
<evidence type="ECO:0000256" key="30">
    <source>
        <dbReference type="PIRSR" id="PIRSR000615-3"/>
    </source>
</evidence>
<dbReference type="PROSITE" id="PS50011">
    <property type="entry name" value="PROTEIN_KINASE_DOM"/>
    <property type="match status" value="1"/>
</dbReference>
<dbReference type="FunFam" id="1.10.510.10:FF:000077">
    <property type="entry name" value="Vascular endothelial growth factor receptor 2"/>
    <property type="match status" value="1"/>
</dbReference>
<dbReference type="GO" id="GO:0048010">
    <property type="term" value="P:vascular endothelial growth factor receptor signaling pathway"/>
    <property type="evidence" value="ECO:0007669"/>
    <property type="project" value="InterPro"/>
</dbReference>
<keyword evidence="7" id="KW-0037">Angiogenesis</keyword>
<evidence type="ECO:0000256" key="31">
    <source>
        <dbReference type="PROSITE-ProRule" id="PRU10141"/>
    </source>
</evidence>
<evidence type="ECO:0000256" key="3">
    <source>
        <dbReference type="ARBA" id="ARBA00011902"/>
    </source>
</evidence>
<dbReference type="InterPro" id="IPR001824">
    <property type="entry name" value="Tyr_kinase_rcpt_3_CS"/>
</dbReference>
<evidence type="ECO:0000256" key="16">
    <source>
        <dbReference type="ARBA" id="ARBA00022782"/>
    </source>
</evidence>
<dbReference type="PROSITE" id="PS50835">
    <property type="entry name" value="IG_LIKE"/>
    <property type="match status" value="5"/>
</dbReference>
<feature type="binding site" evidence="30">
    <location>
        <position position="1155"/>
    </location>
    <ligand>
        <name>Mg(2+)</name>
        <dbReference type="ChEBI" id="CHEBI:18420"/>
    </ligand>
</feature>